<feature type="signal peptide" evidence="2">
    <location>
        <begin position="1"/>
        <end position="22"/>
    </location>
</feature>
<accession>A0A363UK03</accession>
<reference evidence="3 4" key="1">
    <citation type="submission" date="2018-05" db="EMBL/GenBank/DDBJ databases">
        <title>Abyssibacter profundi OUC007T gen. nov., sp. nov, a marine bacterium isolated from seawater of the Mariana Trench.</title>
        <authorList>
            <person name="Zhou S."/>
        </authorList>
    </citation>
    <scope>NUCLEOTIDE SEQUENCE [LARGE SCALE GENOMIC DNA]</scope>
    <source>
        <strain evidence="3 4">OUC007</strain>
    </source>
</reference>
<organism evidence="3 4">
    <name type="scientific">Abyssibacter profundi</name>
    <dbReference type="NCBI Taxonomy" id="2182787"/>
    <lineage>
        <taxon>Bacteria</taxon>
        <taxon>Pseudomonadati</taxon>
        <taxon>Pseudomonadota</taxon>
        <taxon>Gammaproteobacteria</taxon>
        <taxon>Chromatiales</taxon>
        <taxon>Oceanococcaceae</taxon>
        <taxon>Abyssibacter</taxon>
    </lineage>
</organism>
<protein>
    <recommendedName>
        <fullName evidence="5">Copper resistance protein CopB</fullName>
    </recommendedName>
</protein>
<comment type="caution">
    <text evidence="3">The sequence shown here is derived from an EMBL/GenBank/DDBJ whole genome shotgun (WGS) entry which is preliminary data.</text>
</comment>
<sequence length="99" mass="10581">MTKMFLTCVALLVASSANPVFAAGQHGGAHDAHRAQSAKASAPSREDCMQHRQMDMGAMNHQQHADHMAMMAACESSHPESADKGKRQADGHDHNHGGH</sequence>
<evidence type="ECO:0000256" key="1">
    <source>
        <dbReference type="SAM" id="MobiDB-lite"/>
    </source>
</evidence>
<dbReference type="EMBL" id="QEQK01000008">
    <property type="protein sequence ID" value="PWN55756.1"/>
    <property type="molecule type" value="Genomic_DNA"/>
</dbReference>
<dbReference type="Proteomes" id="UP000251800">
    <property type="component" value="Unassembled WGS sequence"/>
</dbReference>
<evidence type="ECO:0000256" key="2">
    <source>
        <dbReference type="SAM" id="SignalP"/>
    </source>
</evidence>
<feature type="region of interest" description="Disordered" evidence="1">
    <location>
        <begin position="24"/>
        <end position="43"/>
    </location>
</feature>
<feature type="region of interest" description="Disordered" evidence="1">
    <location>
        <begin position="73"/>
        <end position="99"/>
    </location>
</feature>
<feature type="chain" id="PRO_5016966126" description="Copper resistance protein CopB" evidence="2">
    <location>
        <begin position="23"/>
        <end position="99"/>
    </location>
</feature>
<keyword evidence="4" id="KW-1185">Reference proteome</keyword>
<name>A0A363UK03_9GAMM</name>
<dbReference type="AlphaFoldDB" id="A0A363UK03"/>
<proteinExistence type="predicted"/>
<evidence type="ECO:0008006" key="5">
    <source>
        <dbReference type="Google" id="ProtNLM"/>
    </source>
</evidence>
<evidence type="ECO:0000313" key="4">
    <source>
        <dbReference type="Proteomes" id="UP000251800"/>
    </source>
</evidence>
<keyword evidence="2" id="KW-0732">Signal</keyword>
<feature type="compositionally biased region" description="Basic and acidic residues" evidence="1">
    <location>
        <begin position="77"/>
        <end position="99"/>
    </location>
</feature>
<evidence type="ECO:0000313" key="3">
    <source>
        <dbReference type="EMBL" id="PWN55756.1"/>
    </source>
</evidence>
<gene>
    <name evidence="3" type="ORF">DEH80_10025</name>
</gene>